<dbReference type="PANTHER" id="PTHR10540">
    <property type="entry name" value="EUKARYOTIC TRANSLATION INITIATION FACTOR 3 SUBUNIT F-RELATED"/>
    <property type="match status" value="1"/>
</dbReference>
<dbReference type="GO" id="GO:0008237">
    <property type="term" value="F:metallopeptidase activity"/>
    <property type="evidence" value="ECO:0007669"/>
    <property type="project" value="InterPro"/>
</dbReference>
<dbReference type="GO" id="GO:0000338">
    <property type="term" value="P:protein deneddylation"/>
    <property type="evidence" value="ECO:0007669"/>
    <property type="project" value="InterPro"/>
</dbReference>
<dbReference type="GO" id="GO:0005737">
    <property type="term" value="C:cytoplasm"/>
    <property type="evidence" value="ECO:0007669"/>
    <property type="project" value="UniProtKB-SubCell"/>
</dbReference>
<dbReference type="Gene3D" id="3.40.140.10">
    <property type="entry name" value="Cytidine Deaminase, domain 2"/>
    <property type="match status" value="1"/>
</dbReference>
<gene>
    <name evidence="4" type="ORF">GTHE00462_LOCUS3010</name>
</gene>
<dbReference type="EMBL" id="HBKN01003559">
    <property type="protein sequence ID" value="CAE2193699.1"/>
    <property type="molecule type" value="Transcribed_RNA"/>
</dbReference>
<protein>
    <recommendedName>
        <fullName evidence="2">COP9 signalosome complex subunit 6</fullName>
    </recommendedName>
</protein>
<accession>A0A7S4M1B1</accession>
<dbReference type="InterPro" id="IPR000555">
    <property type="entry name" value="JAMM/MPN+_dom"/>
</dbReference>
<sequence length="313" mass="35010">METDEEGAREGKGGGAELSISLHPLVVINIADHSMRKRAQQGNVPQRVLGILLGVQEGRNVELCNSFELDYNTNGEKLQIDMEFLNIKQEQYKKVFPKYEMLGWYSNSTQRVKPGEALPGDIEIHREIGSIIENPLYLILDTSEGAGIRDLPVHILESEVHIIDDVPALTFARSTYHLETEEAERVSVDQVSHLLPAGASSASSVMSSHMSSVHSAVTMLQKRVQCILSLLQAMEKGEVKKDHRLLRQVASLCQRLPATDTPDFKEDLLQLHNDTMLVTYLATMTKGTNSINELIDKYNIAFDKQSRRRGGLF</sequence>
<reference evidence="4" key="1">
    <citation type="submission" date="2021-01" db="EMBL/GenBank/DDBJ databases">
        <authorList>
            <person name="Corre E."/>
            <person name="Pelletier E."/>
            <person name="Niang G."/>
            <person name="Scheremetjew M."/>
            <person name="Finn R."/>
            <person name="Kale V."/>
            <person name="Holt S."/>
            <person name="Cochrane G."/>
            <person name="Meng A."/>
            <person name="Brown T."/>
            <person name="Cohen L."/>
        </authorList>
    </citation>
    <scope>NUCLEOTIDE SEQUENCE</scope>
    <source>
        <strain evidence="4">CCMP 2712</strain>
    </source>
</reference>
<dbReference type="InterPro" id="IPR037518">
    <property type="entry name" value="MPN"/>
</dbReference>
<organism evidence="4">
    <name type="scientific">Guillardia theta</name>
    <name type="common">Cryptophyte</name>
    <name type="synonym">Cryptomonas phi</name>
    <dbReference type="NCBI Taxonomy" id="55529"/>
    <lineage>
        <taxon>Eukaryota</taxon>
        <taxon>Cryptophyceae</taxon>
        <taxon>Pyrenomonadales</taxon>
        <taxon>Geminigeraceae</taxon>
        <taxon>Guillardia</taxon>
    </lineage>
</organism>
<evidence type="ECO:0000256" key="1">
    <source>
        <dbReference type="ARBA" id="ARBA00010893"/>
    </source>
</evidence>
<dbReference type="Pfam" id="PF13012">
    <property type="entry name" value="MitMem_reg"/>
    <property type="match status" value="1"/>
</dbReference>
<dbReference type="InterPro" id="IPR033859">
    <property type="entry name" value="MPN_CSN6"/>
</dbReference>
<keyword evidence="2" id="KW-0736">Signalosome</keyword>
<evidence type="ECO:0000313" key="4">
    <source>
        <dbReference type="EMBL" id="CAE2193699.1"/>
    </source>
</evidence>
<dbReference type="PROSITE" id="PS50249">
    <property type="entry name" value="MPN"/>
    <property type="match status" value="1"/>
</dbReference>
<dbReference type="AlphaFoldDB" id="A0A7S4M1B1"/>
<comment type="function">
    <text evidence="2">Component of the COP9 signalosome complex (CSN), a complex involved in various cellular and developmental processes.</text>
</comment>
<dbReference type="GO" id="GO:0008180">
    <property type="term" value="C:COP9 signalosome"/>
    <property type="evidence" value="ECO:0007669"/>
    <property type="project" value="UniProtKB-UniRule"/>
</dbReference>
<name>A0A7S4M1B1_GUITH</name>
<dbReference type="InterPro" id="IPR024969">
    <property type="entry name" value="EIF3F/CSN6-like_C"/>
</dbReference>
<dbReference type="PANTHER" id="PTHR10540:SF8">
    <property type="entry name" value="COP9 SIGNALOSOME COMPLEX SUBUNIT 6"/>
    <property type="match status" value="1"/>
</dbReference>
<keyword evidence="2" id="KW-0963">Cytoplasm</keyword>
<dbReference type="CDD" id="cd08063">
    <property type="entry name" value="MPN_CSN6"/>
    <property type="match status" value="1"/>
</dbReference>
<proteinExistence type="inferred from homology"/>
<dbReference type="Pfam" id="PF01398">
    <property type="entry name" value="JAB"/>
    <property type="match status" value="1"/>
</dbReference>
<keyword evidence="2" id="KW-0539">Nucleus</keyword>
<evidence type="ECO:0000259" key="3">
    <source>
        <dbReference type="PROSITE" id="PS50249"/>
    </source>
</evidence>
<dbReference type="SMART" id="SM00232">
    <property type="entry name" value="JAB_MPN"/>
    <property type="match status" value="1"/>
</dbReference>
<feature type="domain" description="MPN" evidence="3">
    <location>
        <begin position="20"/>
        <end position="162"/>
    </location>
</feature>
<comment type="similarity">
    <text evidence="1 2">Belongs to the peptidase M67A family. CSN6 subfamily.</text>
</comment>
<evidence type="ECO:0000256" key="2">
    <source>
        <dbReference type="RuleBase" id="RU367006"/>
    </source>
</evidence>
<comment type="subcellular location">
    <subcellularLocation>
        <location evidence="2">Cytoplasm</location>
    </subcellularLocation>
    <subcellularLocation>
        <location evidence="2">Nucleus</location>
    </subcellularLocation>
</comment>